<reference evidence="1" key="2">
    <citation type="submission" date="2023-05" db="EMBL/GenBank/DDBJ databases">
        <authorList>
            <consortium name="Lawrence Berkeley National Laboratory"/>
            <person name="Steindorff A."/>
            <person name="Hensen N."/>
            <person name="Bonometti L."/>
            <person name="Westerberg I."/>
            <person name="Brannstrom I.O."/>
            <person name="Guillou S."/>
            <person name="Cros-Aarteil S."/>
            <person name="Calhoun S."/>
            <person name="Haridas S."/>
            <person name="Kuo A."/>
            <person name="Mondo S."/>
            <person name="Pangilinan J."/>
            <person name="Riley R."/>
            <person name="Labutti K."/>
            <person name="Andreopoulos B."/>
            <person name="Lipzen A."/>
            <person name="Chen C."/>
            <person name="Yanf M."/>
            <person name="Daum C."/>
            <person name="Ng V."/>
            <person name="Clum A."/>
            <person name="Ohm R."/>
            <person name="Martin F."/>
            <person name="Silar P."/>
            <person name="Natvig D."/>
            <person name="Lalanne C."/>
            <person name="Gautier V."/>
            <person name="Ament-Velasquez S.L."/>
            <person name="Kruys A."/>
            <person name="Hutchinson M.I."/>
            <person name="Powell A.J."/>
            <person name="Barry K."/>
            <person name="Miller A.N."/>
            <person name="Grigoriev I.V."/>
            <person name="Debuchy R."/>
            <person name="Gladieux P."/>
            <person name="Thoren M.H."/>
            <person name="Johannesson H."/>
        </authorList>
    </citation>
    <scope>NUCLEOTIDE SEQUENCE</scope>
    <source>
        <strain evidence="1">CBS 990.96</strain>
    </source>
</reference>
<name>A0AAN7BH07_9PEZI</name>
<evidence type="ECO:0000313" key="2">
    <source>
        <dbReference type="Proteomes" id="UP001301958"/>
    </source>
</evidence>
<reference evidence="1" key="1">
    <citation type="journal article" date="2023" name="Mol. Phylogenet. Evol.">
        <title>Genome-scale phylogeny and comparative genomics of the fungal order Sordariales.</title>
        <authorList>
            <person name="Hensen N."/>
            <person name="Bonometti L."/>
            <person name="Westerberg I."/>
            <person name="Brannstrom I.O."/>
            <person name="Guillou S."/>
            <person name="Cros-Aarteil S."/>
            <person name="Calhoun S."/>
            <person name="Haridas S."/>
            <person name="Kuo A."/>
            <person name="Mondo S."/>
            <person name="Pangilinan J."/>
            <person name="Riley R."/>
            <person name="LaButti K."/>
            <person name="Andreopoulos B."/>
            <person name="Lipzen A."/>
            <person name="Chen C."/>
            <person name="Yan M."/>
            <person name="Daum C."/>
            <person name="Ng V."/>
            <person name="Clum A."/>
            <person name="Steindorff A."/>
            <person name="Ohm R.A."/>
            <person name="Martin F."/>
            <person name="Silar P."/>
            <person name="Natvig D.O."/>
            <person name="Lalanne C."/>
            <person name="Gautier V."/>
            <person name="Ament-Velasquez S.L."/>
            <person name="Kruys A."/>
            <person name="Hutchinson M.I."/>
            <person name="Powell A.J."/>
            <person name="Barry K."/>
            <person name="Miller A.N."/>
            <person name="Grigoriev I.V."/>
            <person name="Debuchy R."/>
            <person name="Gladieux P."/>
            <person name="Hiltunen Thoren M."/>
            <person name="Johannesson H."/>
        </authorList>
    </citation>
    <scope>NUCLEOTIDE SEQUENCE</scope>
    <source>
        <strain evidence="1">CBS 990.96</strain>
    </source>
</reference>
<gene>
    <name evidence="1" type="ORF">QBC38DRAFT_488282</name>
</gene>
<dbReference type="AlphaFoldDB" id="A0AAN7BH07"/>
<accession>A0AAN7BH07</accession>
<sequence length="76" mass="8700">MFVCLHTKPSGPGTRVGFFALLWSFPLVSPSMYFRAAIVCFFPLIRIGLLVEAFWSTYYLPPSAYLLTWANEMPYV</sequence>
<evidence type="ECO:0000313" key="1">
    <source>
        <dbReference type="EMBL" id="KAK4223166.1"/>
    </source>
</evidence>
<keyword evidence="2" id="KW-1185">Reference proteome</keyword>
<protein>
    <submittedName>
        <fullName evidence="1">Uncharacterized protein</fullName>
    </submittedName>
</protein>
<organism evidence="1 2">
    <name type="scientific">Podospora fimiseda</name>
    <dbReference type="NCBI Taxonomy" id="252190"/>
    <lineage>
        <taxon>Eukaryota</taxon>
        <taxon>Fungi</taxon>
        <taxon>Dikarya</taxon>
        <taxon>Ascomycota</taxon>
        <taxon>Pezizomycotina</taxon>
        <taxon>Sordariomycetes</taxon>
        <taxon>Sordariomycetidae</taxon>
        <taxon>Sordariales</taxon>
        <taxon>Podosporaceae</taxon>
        <taxon>Podospora</taxon>
    </lineage>
</organism>
<dbReference type="Proteomes" id="UP001301958">
    <property type="component" value="Unassembled WGS sequence"/>
</dbReference>
<feature type="non-terminal residue" evidence="1">
    <location>
        <position position="76"/>
    </location>
</feature>
<dbReference type="EMBL" id="MU865437">
    <property type="protein sequence ID" value="KAK4223166.1"/>
    <property type="molecule type" value="Genomic_DNA"/>
</dbReference>
<proteinExistence type="predicted"/>
<comment type="caution">
    <text evidence="1">The sequence shown here is derived from an EMBL/GenBank/DDBJ whole genome shotgun (WGS) entry which is preliminary data.</text>
</comment>